<feature type="domain" description="PLL-like beta propeller" evidence="2">
    <location>
        <begin position="101"/>
        <end position="321"/>
    </location>
</feature>
<dbReference type="Proteomes" id="UP001323405">
    <property type="component" value="Unassembled WGS sequence"/>
</dbReference>
<sequence>MVSATALLLGASLSFVSAHPGNLSPRLTVPGRWESLGGAFTPYAPSVVAWGPNRLDLFGVGLNSAMWHRWWDGRSWNNWESLGGQLTSSLIPAAHKWWDGRSWGGFEDLGGQIEGDPSVVAWGPNRLDVFAKGKDSAIWHRWWNGRAWGGWESMGGRMKGSTSTTAWSANRLDLFAVSAQDSSLQHKWWDGSRWNSGWENLGGTLHSDPVAVSWGPNRIDVFACEEGLDSQVVGWAEMGRLGELGGVLESTPVVVSDQANRLDVYVLGTDSALWHRYWDGTAWRPWRSFGGTLVSKPAVASWGPDRVDAFAFGTDYAIWHNW</sequence>
<evidence type="ECO:0000313" key="4">
    <source>
        <dbReference type="Proteomes" id="UP001323405"/>
    </source>
</evidence>
<protein>
    <recommendedName>
        <fullName evidence="2">PLL-like beta propeller domain-containing protein</fullName>
    </recommendedName>
</protein>
<dbReference type="EMBL" id="JAFFHA010000005">
    <property type="protein sequence ID" value="KAK4655295.1"/>
    <property type="molecule type" value="Genomic_DNA"/>
</dbReference>
<evidence type="ECO:0000259" key="2">
    <source>
        <dbReference type="Pfam" id="PF26607"/>
    </source>
</evidence>
<dbReference type="SUPFAM" id="SSF89372">
    <property type="entry name" value="Fucose-specific lectin"/>
    <property type="match status" value="2"/>
</dbReference>
<feature type="chain" id="PRO_5047167777" description="PLL-like beta propeller domain-containing protein" evidence="1">
    <location>
        <begin position="19"/>
        <end position="322"/>
    </location>
</feature>
<gene>
    <name evidence="3" type="ORF">QC762_301050</name>
</gene>
<reference evidence="3 4" key="1">
    <citation type="journal article" date="2023" name="bioRxiv">
        <title>High-quality genome assemblies of four members of thePodospora anserinaspecies complex.</title>
        <authorList>
            <person name="Ament-Velasquez S.L."/>
            <person name="Vogan A.A."/>
            <person name="Wallerman O."/>
            <person name="Hartmann F."/>
            <person name="Gautier V."/>
            <person name="Silar P."/>
            <person name="Giraud T."/>
            <person name="Johannesson H."/>
        </authorList>
    </citation>
    <scope>NUCLEOTIDE SEQUENCE [LARGE SCALE GENOMIC DNA]</scope>
    <source>
        <strain evidence="3 4">CBS 415.72m</strain>
    </source>
</reference>
<dbReference type="Pfam" id="PF26607">
    <property type="entry name" value="DUF8189"/>
    <property type="match status" value="1"/>
</dbReference>
<accession>A0ABR0GHS6</accession>
<dbReference type="CDD" id="cd22954">
    <property type="entry name" value="PLL_lectin"/>
    <property type="match status" value="1"/>
</dbReference>
<evidence type="ECO:0000256" key="1">
    <source>
        <dbReference type="SAM" id="SignalP"/>
    </source>
</evidence>
<dbReference type="InterPro" id="IPR058502">
    <property type="entry name" value="PLL-like_beta-prop"/>
</dbReference>
<dbReference type="Gene3D" id="2.120.10.70">
    <property type="entry name" value="Fucose-specific lectin"/>
    <property type="match status" value="3"/>
</dbReference>
<keyword evidence="1" id="KW-0732">Signal</keyword>
<dbReference type="RefSeq" id="XP_062744270.1">
    <property type="nucleotide sequence ID" value="XM_062888413.1"/>
</dbReference>
<comment type="caution">
    <text evidence="3">The sequence shown here is derived from an EMBL/GenBank/DDBJ whole genome shotgun (WGS) entry which is preliminary data.</text>
</comment>
<organism evidence="3 4">
    <name type="scientific">Podospora pseudocomata</name>
    <dbReference type="NCBI Taxonomy" id="2093779"/>
    <lineage>
        <taxon>Eukaryota</taxon>
        <taxon>Fungi</taxon>
        <taxon>Dikarya</taxon>
        <taxon>Ascomycota</taxon>
        <taxon>Pezizomycotina</taxon>
        <taxon>Sordariomycetes</taxon>
        <taxon>Sordariomycetidae</taxon>
        <taxon>Sordariales</taxon>
        <taxon>Podosporaceae</taxon>
        <taxon>Podospora</taxon>
    </lineage>
</organism>
<keyword evidence="4" id="KW-1185">Reference proteome</keyword>
<evidence type="ECO:0000313" key="3">
    <source>
        <dbReference type="EMBL" id="KAK4655295.1"/>
    </source>
</evidence>
<feature type="signal peptide" evidence="1">
    <location>
        <begin position="1"/>
        <end position="18"/>
    </location>
</feature>
<name>A0ABR0GHS6_9PEZI</name>
<proteinExistence type="predicted"/>
<dbReference type="GeneID" id="87908320"/>